<reference evidence="1" key="1">
    <citation type="submission" date="2021-02" db="EMBL/GenBank/DDBJ databases">
        <authorList>
            <person name="Nieuwenhuis M."/>
            <person name="Van De Peppel L.J.J."/>
        </authorList>
    </citation>
    <scope>NUCLEOTIDE SEQUENCE</scope>
    <source>
        <strain evidence="1">D49</strain>
    </source>
</reference>
<organism evidence="1 2">
    <name type="scientific">Sphagnurus paluster</name>
    <dbReference type="NCBI Taxonomy" id="117069"/>
    <lineage>
        <taxon>Eukaryota</taxon>
        <taxon>Fungi</taxon>
        <taxon>Dikarya</taxon>
        <taxon>Basidiomycota</taxon>
        <taxon>Agaricomycotina</taxon>
        <taxon>Agaricomycetes</taxon>
        <taxon>Agaricomycetidae</taxon>
        <taxon>Agaricales</taxon>
        <taxon>Tricholomatineae</taxon>
        <taxon>Lyophyllaceae</taxon>
        <taxon>Sphagnurus</taxon>
    </lineage>
</organism>
<dbReference type="EMBL" id="JABCKI010005838">
    <property type="protein sequence ID" value="KAG5637340.1"/>
    <property type="molecule type" value="Genomic_DNA"/>
</dbReference>
<dbReference type="InterPro" id="IPR032675">
    <property type="entry name" value="LRR_dom_sf"/>
</dbReference>
<sequence length="577" mass="65356">MQTALDITPDYLRVGFVEIPETKLRSLLSDAQQSMSTLEAKMAPLVFQRTNVFNRIQELKRTIAPLIFATFPSEVLVKVFEFCMDGPVHLNCKNPRPTTLNSLSAVCGRWRLLVLKSPVLWNKLRISFWDYTDAHSIIQAAHLCLARSESLPLSIDMRGFSQPHKYISQLTPVQEIIIPLISRLCNLTLFLPFTWLKEFLSLPPGSLPMLEAATIKILPETDSKLHTIPSLKDIMNVFAGASRLHRLTFRGSSPDVESYHSSGLSPPQGRATFFDQCINIQLPWGQLTHFSLLDIPVNHRIFIDILNHTPNLVSLALTSFWSFERFDETQLSPHAFNIKSLTLVLPKDIQFSVGLAIVNMFPHLISLNMTMFADIACSPPVVHLVHLRSLTLKLPGCSTNDVRVAPFLLPSLQMLCVPACGLLHGDSTELTWPTEAYVALMERSSCRLLELSFIQRIKGSEAEQILESMPTLIALKMNFQGCQGSSIIERLKAMELVPLLGRFAAMVQHTQLEAFVEMLLARPKLLEAHLHYEERPGYLMARKIRRRLVRLGAGNRIQIHFEERDHPSNSWWSEKDE</sequence>
<dbReference type="InterPro" id="IPR036047">
    <property type="entry name" value="F-box-like_dom_sf"/>
</dbReference>
<dbReference type="AlphaFoldDB" id="A0A9P7FU85"/>
<reference evidence="1" key="2">
    <citation type="submission" date="2021-10" db="EMBL/GenBank/DDBJ databases">
        <title>Phylogenomics reveals ancestral predisposition of the termite-cultivated fungus Termitomyces towards a domesticated lifestyle.</title>
        <authorList>
            <person name="Auxier B."/>
            <person name="Grum-Grzhimaylo A."/>
            <person name="Cardenas M.E."/>
            <person name="Lodge J.D."/>
            <person name="Laessoe T."/>
            <person name="Pedersen O."/>
            <person name="Smith M.E."/>
            <person name="Kuyper T.W."/>
            <person name="Franco-Molano E.A."/>
            <person name="Baroni T.J."/>
            <person name="Aanen D.K."/>
        </authorList>
    </citation>
    <scope>NUCLEOTIDE SEQUENCE</scope>
    <source>
        <strain evidence="1">D49</strain>
    </source>
</reference>
<keyword evidence="2" id="KW-1185">Reference proteome</keyword>
<comment type="caution">
    <text evidence="1">The sequence shown here is derived from an EMBL/GenBank/DDBJ whole genome shotgun (WGS) entry which is preliminary data.</text>
</comment>
<dbReference type="Proteomes" id="UP000717328">
    <property type="component" value="Unassembled WGS sequence"/>
</dbReference>
<gene>
    <name evidence="1" type="ORF">H0H81_004896</name>
</gene>
<dbReference type="OrthoDB" id="3229088at2759"/>
<dbReference type="Gene3D" id="1.20.1280.50">
    <property type="match status" value="1"/>
</dbReference>
<evidence type="ECO:0000313" key="1">
    <source>
        <dbReference type="EMBL" id="KAG5637340.1"/>
    </source>
</evidence>
<protein>
    <recommendedName>
        <fullName evidence="3">F-box domain-containing protein</fullName>
    </recommendedName>
</protein>
<dbReference type="SUPFAM" id="SSF81383">
    <property type="entry name" value="F-box domain"/>
    <property type="match status" value="1"/>
</dbReference>
<accession>A0A9P7FU85</accession>
<name>A0A9P7FU85_9AGAR</name>
<evidence type="ECO:0000313" key="2">
    <source>
        <dbReference type="Proteomes" id="UP000717328"/>
    </source>
</evidence>
<dbReference type="Gene3D" id="3.80.10.10">
    <property type="entry name" value="Ribonuclease Inhibitor"/>
    <property type="match status" value="1"/>
</dbReference>
<proteinExistence type="predicted"/>
<evidence type="ECO:0008006" key="3">
    <source>
        <dbReference type="Google" id="ProtNLM"/>
    </source>
</evidence>